<reference evidence="1" key="1">
    <citation type="journal article" date="2020" name="Nature">
        <title>Giant virus diversity and host interactions through global metagenomics.</title>
        <authorList>
            <person name="Schulz F."/>
            <person name="Roux S."/>
            <person name="Paez-Espino D."/>
            <person name="Jungbluth S."/>
            <person name="Walsh D.A."/>
            <person name="Denef V.J."/>
            <person name="McMahon K.D."/>
            <person name="Konstantinidis K.T."/>
            <person name="Eloe-Fadrosh E.A."/>
            <person name="Kyrpides N.C."/>
            <person name="Woyke T."/>
        </authorList>
    </citation>
    <scope>NUCLEOTIDE SEQUENCE</scope>
    <source>
        <strain evidence="1">GVMAG-M-3300023179-86</strain>
    </source>
</reference>
<dbReference type="AlphaFoldDB" id="A0A6C0HAS1"/>
<dbReference type="EMBL" id="MN739917">
    <property type="protein sequence ID" value="QHT77306.1"/>
    <property type="molecule type" value="Genomic_DNA"/>
</dbReference>
<sequence>MSFYKNKKTSTMSSIVQKQLVMSGLNLPTEMIDIIKDYCFHKIEEVAKQNKKRAIRLIGNGELTRINYDDANPKWRFEIPKGNMHEDKFILDARFCKDCGNYKYNRVRYYLTVSCSPSIYCNCYNGYNSEEDDEDHFDPYDYL</sequence>
<protein>
    <submittedName>
        <fullName evidence="1">Uncharacterized protein</fullName>
    </submittedName>
</protein>
<evidence type="ECO:0000313" key="1">
    <source>
        <dbReference type="EMBL" id="QHT77306.1"/>
    </source>
</evidence>
<name>A0A6C0HAS1_9ZZZZ</name>
<organism evidence="1">
    <name type="scientific">viral metagenome</name>
    <dbReference type="NCBI Taxonomy" id="1070528"/>
    <lineage>
        <taxon>unclassified sequences</taxon>
        <taxon>metagenomes</taxon>
        <taxon>organismal metagenomes</taxon>
    </lineage>
</organism>
<accession>A0A6C0HAS1</accession>
<proteinExistence type="predicted"/>